<dbReference type="InterPro" id="IPR001841">
    <property type="entry name" value="Znf_RING"/>
</dbReference>
<name>A0A5K1UDD9_ENTHI</name>
<dbReference type="Proteomes" id="UP000078387">
    <property type="component" value="Unassembled WGS sequence"/>
</dbReference>
<keyword evidence="1" id="KW-0862">Zinc</keyword>
<sequence>MDIVWGISKADYHSWESVVVSKTEYVSLDIYYSKTYDEELEVVIFLNSIDISIGSSFKIEIVQKRKNGFMLQCTFDEGQLLSFGISYIAFMPIPNIIEKRINVSSQEIHQDLSYTFIGGISAMHHVPNRFDLYLSTGGYKTKNYTIQYLKIKNDLIGDSPEYCLTCLYSPNVYNQNGLAFVKELSTAHPGCEALPILHNFFSQSNTIRISTFQNQRKDGIIISLFSDQTENVTYCVLLLKMKEIKQITNTEMKLYQPKIICYLCQSNTADCVFKSCSHLSICSKCLTKIKEFGSAFCPVCGISSEIIIIQSN</sequence>
<dbReference type="SUPFAM" id="SSF57850">
    <property type="entry name" value="RING/U-box"/>
    <property type="match status" value="1"/>
</dbReference>
<evidence type="ECO:0000256" key="1">
    <source>
        <dbReference type="PROSITE-ProRule" id="PRU00175"/>
    </source>
</evidence>
<evidence type="ECO:0000259" key="2">
    <source>
        <dbReference type="PROSITE" id="PS50089"/>
    </source>
</evidence>
<accession>A0A5K1UDD9</accession>
<dbReference type="VEuPathDB" id="AmoebaDB:EHI7A_080300"/>
<dbReference type="Pfam" id="PF13920">
    <property type="entry name" value="zf-C3HC4_3"/>
    <property type="match status" value="1"/>
</dbReference>
<reference evidence="3 4" key="1">
    <citation type="submission" date="2016-05" db="EMBL/GenBank/DDBJ databases">
        <title>First whole genome sequencing of Entamoeba histolytica HM1:IMSS-clone-6.</title>
        <authorList>
            <person name="Mukherjee Avik.K."/>
            <person name="Izumyama S."/>
            <person name="Nakada-Tsukui K."/>
            <person name="Nozaki T."/>
        </authorList>
    </citation>
    <scope>NUCLEOTIDE SEQUENCE [LARGE SCALE GENOMIC DNA]</scope>
    <source>
        <strain evidence="3 4">HM1:IMSS clone 6</strain>
    </source>
</reference>
<comment type="caution">
    <text evidence="3">The sequence shown here is derived from an EMBL/GenBank/DDBJ whole genome shotgun (WGS) entry which is preliminary data.</text>
</comment>
<evidence type="ECO:0000313" key="3">
    <source>
        <dbReference type="EMBL" id="GAT94913.1"/>
    </source>
</evidence>
<evidence type="ECO:0000313" key="4">
    <source>
        <dbReference type="Proteomes" id="UP000078387"/>
    </source>
</evidence>
<proteinExistence type="predicted"/>
<dbReference type="PROSITE" id="PS50089">
    <property type="entry name" value="ZF_RING_2"/>
    <property type="match status" value="1"/>
</dbReference>
<dbReference type="VEuPathDB" id="AmoebaDB:KM1_085680"/>
<dbReference type="AlphaFoldDB" id="A0A5K1UDD9"/>
<dbReference type="GO" id="GO:0008270">
    <property type="term" value="F:zinc ion binding"/>
    <property type="evidence" value="ECO:0007669"/>
    <property type="project" value="UniProtKB-KW"/>
</dbReference>
<dbReference type="VEuPathDB" id="AmoebaDB:EHI_105360"/>
<dbReference type="Gene3D" id="3.30.40.10">
    <property type="entry name" value="Zinc/RING finger domain, C3HC4 (zinc finger)"/>
    <property type="match status" value="1"/>
</dbReference>
<dbReference type="VEuPathDB" id="AmoebaDB:EHI5A_068290"/>
<gene>
    <name evidence="3" type="ORF">CL6EHI_105360</name>
</gene>
<protein>
    <recommendedName>
        <fullName evidence="2">RING-type domain-containing protein</fullName>
    </recommendedName>
</protein>
<dbReference type="VEuPathDB" id="AmoebaDB:EHI8A_116060"/>
<dbReference type="EMBL" id="BDEQ01000001">
    <property type="protein sequence ID" value="GAT94913.1"/>
    <property type="molecule type" value="Genomic_DNA"/>
</dbReference>
<keyword evidence="1" id="KW-0863">Zinc-finger</keyword>
<dbReference type="InterPro" id="IPR013083">
    <property type="entry name" value="Znf_RING/FYVE/PHD"/>
</dbReference>
<keyword evidence="1" id="KW-0479">Metal-binding</keyword>
<organism evidence="3 4">
    <name type="scientific">Entamoeba histolytica</name>
    <dbReference type="NCBI Taxonomy" id="5759"/>
    <lineage>
        <taxon>Eukaryota</taxon>
        <taxon>Amoebozoa</taxon>
        <taxon>Evosea</taxon>
        <taxon>Archamoebae</taxon>
        <taxon>Mastigamoebida</taxon>
        <taxon>Entamoebidae</taxon>
        <taxon>Entamoeba</taxon>
    </lineage>
</organism>
<feature type="domain" description="RING-type" evidence="2">
    <location>
        <begin position="261"/>
        <end position="300"/>
    </location>
</feature>
<dbReference type="OMA" id="NANIAMF"/>